<sequence>MNQKHVDTGRIIAVSISHRKGERKQNVASVRMILDHGIDTDAHAGNWHRQVSLLGMESIRKIRAKGIDVAPGDFAENITTEGICLWKLPIGTRLRLGENVLVEVTQIGKTCHHGCAIFQQVGDCVMPKEGIFVRVLVAGVVKPGDRIEILP</sequence>
<dbReference type="PROSITE" id="PS51340">
    <property type="entry name" value="MOSC"/>
    <property type="match status" value="1"/>
</dbReference>
<dbReference type="EMBL" id="DSUH01000123">
    <property type="protein sequence ID" value="HGU32277.1"/>
    <property type="molecule type" value="Genomic_DNA"/>
</dbReference>
<comment type="caution">
    <text evidence="2">The sequence shown here is derived from an EMBL/GenBank/DDBJ whole genome shotgun (WGS) entry which is preliminary data.</text>
</comment>
<evidence type="ECO:0000313" key="2">
    <source>
        <dbReference type="EMBL" id="HGU32277.1"/>
    </source>
</evidence>
<dbReference type="GO" id="GO:0030151">
    <property type="term" value="F:molybdenum ion binding"/>
    <property type="evidence" value="ECO:0007669"/>
    <property type="project" value="InterPro"/>
</dbReference>
<dbReference type="GO" id="GO:0030170">
    <property type="term" value="F:pyridoxal phosphate binding"/>
    <property type="evidence" value="ECO:0007669"/>
    <property type="project" value="InterPro"/>
</dbReference>
<evidence type="ECO:0000259" key="1">
    <source>
        <dbReference type="PROSITE" id="PS51340"/>
    </source>
</evidence>
<name>A0A7C4RSE1_9BACT</name>
<dbReference type="InterPro" id="IPR005302">
    <property type="entry name" value="MoCF_Sase_C"/>
</dbReference>
<dbReference type="InterPro" id="IPR052716">
    <property type="entry name" value="MOSC_domain"/>
</dbReference>
<dbReference type="SUPFAM" id="SSF50800">
    <property type="entry name" value="PK beta-barrel domain-like"/>
    <property type="match status" value="1"/>
</dbReference>
<proteinExistence type="predicted"/>
<dbReference type="PANTHER" id="PTHR36930">
    <property type="entry name" value="METAL-SULFUR CLUSTER BIOSYNTHESIS PROTEINS YUAD-RELATED"/>
    <property type="match status" value="1"/>
</dbReference>
<dbReference type="AlphaFoldDB" id="A0A7C4RSE1"/>
<feature type="domain" description="MOSC" evidence="1">
    <location>
        <begin position="24"/>
        <end position="150"/>
    </location>
</feature>
<protein>
    <submittedName>
        <fullName evidence="2">MOSC domain-containing protein</fullName>
    </submittedName>
</protein>
<dbReference type="PANTHER" id="PTHR36930:SF1">
    <property type="entry name" value="MOSC DOMAIN-CONTAINING PROTEIN"/>
    <property type="match status" value="1"/>
</dbReference>
<dbReference type="InterPro" id="IPR011037">
    <property type="entry name" value="Pyrv_Knase-like_insert_dom_sf"/>
</dbReference>
<dbReference type="Gene3D" id="2.40.33.20">
    <property type="entry name" value="PK beta-barrel domain-like"/>
    <property type="match status" value="1"/>
</dbReference>
<dbReference type="Pfam" id="PF03473">
    <property type="entry name" value="MOSC"/>
    <property type="match status" value="1"/>
</dbReference>
<accession>A0A7C4RSE1</accession>
<gene>
    <name evidence="2" type="ORF">ENS29_05415</name>
</gene>
<organism evidence="2">
    <name type="scientific">Desulfatirhabdium butyrativorans</name>
    <dbReference type="NCBI Taxonomy" id="340467"/>
    <lineage>
        <taxon>Bacteria</taxon>
        <taxon>Pseudomonadati</taxon>
        <taxon>Thermodesulfobacteriota</taxon>
        <taxon>Desulfobacteria</taxon>
        <taxon>Desulfobacterales</taxon>
        <taxon>Desulfatirhabdiaceae</taxon>
        <taxon>Desulfatirhabdium</taxon>
    </lineage>
</organism>
<dbReference type="GO" id="GO:0003824">
    <property type="term" value="F:catalytic activity"/>
    <property type="evidence" value="ECO:0007669"/>
    <property type="project" value="InterPro"/>
</dbReference>
<reference evidence="2" key="1">
    <citation type="journal article" date="2020" name="mSystems">
        <title>Genome- and Community-Level Interaction Insights into Carbon Utilization and Element Cycling Functions of Hydrothermarchaeota in Hydrothermal Sediment.</title>
        <authorList>
            <person name="Zhou Z."/>
            <person name="Liu Y."/>
            <person name="Xu W."/>
            <person name="Pan J."/>
            <person name="Luo Z.H."/>
            <person name="Li M."/>
        </authorList>
    </citation>
    <scope>NUCLEOTIDE SEQUENCE [LARGE SCALE GENOMIC DNA]</scope>
    <source>
        <strain evidence="2">SpSt-477</strain>
    </source>
</reference>